<name>A0A5K7YCE1_9BACT</name>
<proteinExistence type="predicted"/>
<dbReference type="EMBL" id="AP021874">
    <property type="protein sequence ID" value="BBO66808.1"/>
    <property type="molecule type" value="Genomic_DNA"/>
</dbReference>
<keyword evidence="2" id="KW-1185">Reference proteome</keyword>
<evidence type="ECO:0000313" key="2">
    <source>
        <dbReference type="Proteomes" id="UP000427906"/>
    </source>
</evidence>
<dbReference type="Proteomes" id="UP000427906">
    <property type="component" value="Chromosome"/>
</dbReference>
<gene>
    <name evidence="1" type="ORF">DSCA_07380</name>
</gene>
<protein>
    <submittedName>
        <fullName evidence="1">Uncharacterized protein</fullName>
    </submittedName>
</protein>
<dbReference type="KEGG" id="dalk:DSCA_07380"/>
<sequence length="71" mass="7887">MPENSPMVRVHVNIELSATSLQAVVANAKKKAGADERGRYRVDTADSLSDLISKFLLETGFDEFARNLDNY</sequence>
<accession>A0A5K7YCE1</accession>
<dbReference type="RefSeq" id="WP_155315138.1">
    <property type="nucleotide sequence ID" value="NZ_AP021874.1"/>
</dbReference>
<organism evidence="1 2">
    <name type="scientific">Desulfosarcina alkanivorans</name>
    <dbReference type="NCBI Taxonomy" id="571177"/>
    <lineage>
        <taxon>Bacteria</taxon>
        <taxon>Pseudomonadati</taxon>
        <taxon>Thermodesulfobacteriota</taxon>
        <taxon>Desulfobacteria</taxon>
        <taxon>Desulfobacterales</taxon>
        <taxon>Desulfosarcinaceae</taxon>
        <taxon>Desulfosarcina</taxon>
    </lineage>
</organism>
<dbReference type="OrthoDB" id="5422295at2"/>
<evidence type="ECO:0000313" key="1">
    <source>
        <dbReference type="EMBL" id="BBO66808.1"/>
    </source>
</evidence>
<reference evidence="1 2" key="1">
    <citation type="submission" date="2019-11" db="EMBL/GenBank/DDBJ databases">
        <title>Comparative genomics of hydrocarbon-degrading Desulfosarcina strains.</title>
        <authorList>
            <person name="Watanabe M."/>
            <person name="Kojima H."/>
            <person name="Fukui M."/>
        </authorList>
    </citation>
    <scope>NUCLEOTIDE SEQUENCE [LARGE SCALE GENOMIC DNA]</scope>
    <source>
        <strain evidence="1 2">PL12</strain>
    </source>
</reference>
<dbReference type="AlphaFoldDB" id="A0A5K7YCE1"/>